<evidence type="ECO:0000256" key="3">
    <source>
        <dbReference type="ARBA" id="ARBA00022806"/>
    </source>
</evidence>
<dbReference type="GO" id="GO:0003723">
    <property type="term" value="F:RNA binding"/>
    <property type="evidence" value="ECO:0007669"/>
    <property type="project" value="TreeGrafter"/>
</dbReference>
<dbReference type="OMA" id="ACACRER"/>
<dbReference type="GO" id="GO:0005524">
    <property type="term" value="F:ATP binding"/>
    <property type="evidence" value="ECO:0007669"/>
    <property type="project" value="UniProtKB-KW"/>
</dbReference>
<dbReference type="AlphaFoldDB" id="M1VH28"/>
<reference evidence="7 8" key="1">
    <citation type="journal article" date="2004" name="Nature">
        <title>Genome sequence of the ultrasmall unicellular red alga Cyanidioschyzon merolae 10D.</title>
        <authorList>
            <person name="Matsuzaki M."/>
            <person name="Misumi O."/>
            <person name="Shin-i T."/>
            <person name="Maruyama S."/>
            <person name="Takahara M."/>
            <person name="Miyagishima S."/>
            <person name="Mori T."/>
            <person name="Nishida K."/>
            <person name="Yagisawa F."/>
            <person name="Nishida K."/>
            <person name="Yoshida Y."/>
            <person name="Nishimura Y."/>
            <person name="Nakao S."/>
            <person name="Kobayashi T."/>
            <person name="Momoyama Y."/>
            <person name="Higashiyama T."/>
            <person name="Minoda A."/>
            <person name="Sano M."/>
            <person name="Nomoto H."/>
            <person name="Oishi K."/>
            <person name="Hayashi H."/>
            <person name="Ohta F."/>
            <person name="Nishizaka S."/>
            <person name="Haga S."/>
            <person name="Miura S."/>
            <person name="Morishita T."/>
            <person name="Kabeya Y."/>
            <person name="Terasawa K."/>
            <person name="Suzuki Y."/>
            <person name="Ishii Y."/>
            <person name="Asakawa S."/>
            <person name="Takano H."/>
            <person name="Ohta N."/>
            <person name="Kuroiwa H."/>
            <person name="Tanaka K."/>
            <person name="Shimizu N."/>
            <person name="Sugano S."/>
            <person name="Sato N."/>
            <person name="Nozaki H."/>
            <person name="Ogasawara N."/>
            <person name="Kohara Y."/>
            <person name="Kuroiwa T."/>
        </authorList>
    </citation>
    <scope>NUCLEOTIDE SEQUENCE [LARGE SCALE GENOMIC DNA]</scope>
    <source>
        <strain evidence="7 8">10D</strain>
    </source>
</reference>
<dbReference type="GeneID" id="16997022"/>
<dbReference type="InterPro" id="IPR027417">
    <property type="entry name" value="P-loop_NTPase"/>
</dbReference>
<dbReference type="Gramene" id="CMR374CT">
    <property type="protein sequence ID" value="CMR374CT"/>
    <property type="gene ID" value="CMR374C"/>
</dbReference>
<dbReference type="CDD" id="cd00268">
    <property type="entry name" value="DEADc"/>
    <property type="match status" value="1"/>
</dbReference>
<evidence type="ECO:0000313" key="8">
    <source>
        <dbReference type="Proteomes" id="UP000007014"/>
    </source>
</evidence>
<evidence type="ECO:0000313" key="7">
    <source>
        <dbReference type="EMBL" id="BAM82567.1"/>
    </source>
</evidence>
<evidence type="ECO:0000259" key="5">
    <source>
        <dbReference type="PROSITE" id="PS51192"/>
    </source>
</evidence>
<evidence type="ECO:0000256" key="4">
    <source>
        <dbReference type="ARBA" id="ARBA00022840"/>
    </source>
</evidence>
<dbReference type="PROSITE" id="PS51192">
    <property type="entry name" value="HELICASE_ATP_BIND_1"/>
    <property type="match status" value="1"/>
</dbReference>
<dbReference type="InterPro" id="IPR044742">
    <property type="entry name" value="DEAD/DEAH_RhlB"/>
</dbReference>
<keyword evidence="1" id="KW-0547">Nucleotide-binding</keyword>
<dbReference type="InterPro" id="IPR011545">
    <property type="entry name" value="DEAD/DEAH_box_helicase_dom"/>
</dbReference>
<dbReference type="PANTHER" id="PTHR47963:SF10">
    <property type="entry name" value="ATP-DEPENDENT RNA HELICASE DDX6_DHH1"/>
    <property type="match status" value="1"/>
</dbReference>
<proteinExistence type="predicted"/>
<dbReference type="KEGG" id="cme:CYME_CMR374C"/>
<feature type="domain" description="Helicase ATP-binding" evidence="5">
    <location>
        <begin position="199"/>
        <end position="375"/>
    </location>
</feature>
<name>M1VH28_CYAM1</name>
<dbReference type="Gene3D" id="3.40.50.300">
    <property type="entry name" value="P-loop containing nucleotide triphosphate hydrolases"/>
    <property type="match status" value="2"/>
</dbReference>
<evidence type="ECO:0000256" key="1">
    <source>
        <dbReference type="ARBA" id="ARBA00022741"/>
    </source>
</evidence>
<dbReference type="RefSeq" id="XP_005538603.1">
    <property type="nucleotide sequence ID" value="XM_005538546.1"/>
</dbReference>
<keyword evidence="8" id="KW-1185">Reference proteome</keyword>
<feature type="domain" description="Helicase C-terminal" evidence="6">
    <location>
        <begin position="463"/>
        <end position="614"/>
    </location>
</feature>
<dbReference type="SUPFAM" id="SSF52540">
    <property type="entry name" value="P-loop containing nucleoside triphosphate hydrolases"/>
    <property type="match status" value="1"/>
</dbReference>
<organism evidence="7 8">
    <name type="scientific">Cyanidioschyzon merolae (strain NIES-3377 / 10D)</name>
    <name type="common">Unicellular red alga</name>
    <dbReference type="NCBI Taxonomy" id="280699"/>
    <lineage>
        <taxon>Eukaryota</taxon>
        <taxon>Rhodophyta</taxon>
        <taxon>Bangiophyceae</taxon>
        <taxon>Cyanidiales</taxon>
        <taxon>Cyanidiaceae</taxon>
        <taxon>Cyanidioschyzon</taxon>
    </lineage>
</organism>
<dbReference type="Proteomes" id="UP000007014">
    <property type="component" value="Chromosome 18"/>
</dbReference>
<dbReference type="GO" id="GO:0003724">
    <property type="term" value="F:RNA helicase activity"/>
    <property type="evidence" value="ECO:0007669"/>
    <property type="project" value="TreeGrafter"/>
</dbReference>
<reference evidence="7 8" key="2">
    <citation type="journal article" date="2007" name="BMC Biol.">
        <title>A 100%-complete sequence reveals unusually simple genomic features in the hot-spring red alga Cyanidioschyzon merolae.</title>
        <authorList>
            <person name="Nozaki H."/>
            <person name="Takano H."/>
            <person name="Misumi O."/>
            <person name="Terasawa K."/>
            <person name="Matsuzaki M."/>
            <person name="Maruyama S."/>
            <person name="Nishida K."/>
            <person name="Yagisawa F."/>
            <person name="Yoshida Y."/>
            <person name="Fujiwara T."/>
            <person name="Takio S."/>
            <person name="Tamura K."/>
            <person name="Chung S.J."/>
            <person name="Nakamura S."/>
            <person name="Kuroiwa H."/>
            <person name="Tanaka K."/>
            <person name="Sato N."/>
            <person name="Kuroiwa T."/>
        </authorList>
    </citation>
    <scope>NUCLEOTIDE SEQUENCE [LARGE SCALE GENOMIC DNA]</scope>
    <source>
        <strain evidence="7 8">10D</strain>
    </source>
</reference>
<dbReference type="GO" id="GO:0016787">
    <property type="term" value="F:hydrolase activity"/>
    <property type="evidence" value="ECO:0007669"/>
    <property type="project" value="UniProtKB-KW"/>
</dbReference>
<dbReference type="InterPro" id="IPR050547">
    <property type="entry name" value="DEAD_box_RNA_helicases"/>
</dbReference>
<protein>
    <submittedName>
        <fullName evidence="7">Similar to RNA helicase with DEAD motif</fullName>
    </submittedName>
</protein>
<dbReference type="STRING" id="280699.M1VH28"/>
<accession>M1VH28</accession>
<dbReference type="HOGENOM" id="CLU_445081_0_0_1"/>
<keyword evidence="2" id="KW-0378">Hydrolase</keyword>
<dbReference type="PANTHER" id="PTHR47963">
    <property type="entry name" value="DEAD-BOX ATP-DEPENDENT RNA HELICASE 47, MITOCHONDRIAL"/>
    <property type="match status" value="1"/>
</dbReference>
<dbReference type="Pfam" id="PF00271">
    <property type="entry name" value="Helicase_C"/>
    <property type="match status" value="1"/>
</dbReference>
<dbReference type="EMBL" id="AP006500">
    <property type="protein sequence ID" value="BAM82567.1"/>
    <property type="molecule type" value="Genomic_DNA"/>
</dbReference>
<dbReference type="PROSITE" id="PS51194">
    <property type="entry name" value="HELICASE_CTER"/>
    <property type="match status" value="1"/>
</dbReference>
<dbReference type="eggNOG" id="KOG0327">
    <property type="taxonomic scope" value="Eukaryota"/>
</dbReference>
<keyword evidence="4" id="KW-0067">ATP-binding</keyword>
<dbReference type="InterPro" id="IPR001650">
    <property type="entry name" value="Helicase_C-like"/>
</dbReference>
<evidence type="ECO:0000256" key="2">
    <source>
        <dbReference type="ARBA" id="ARBA00022801"/>
    </source>
</evidence>
<dbReference type="OrthoDB" id="10256233at2759"/>
<dbReference type="SMART" id="SM00490">
    <property type="entry name" value="HELICc"/>
    <property type="match status" value="1"/>
</dbReference>
<keyword evidence="3 7" id="KW-0347">Helicase</keyword>
<dbReference type="SMART" id="SM00487">
    <property type="entry name" value="DEXDc"/>
    <property type="match status" value="1"/>
</dbReference>
<dbReference type="Pfam" id="PF00270">
    <property type="entry name" value="DEAD"/>
    <property type="match status" value="1"/>
</dbReference>
<gene>
    <name evidence="7" type="ORF">CYME_CMR374C</name>
</gene>
<dbReference type="InterPro" id="IPR014001">
    <property type="entry name" value="Helicase_ATP-bd"/>
</dbReference>
<sequence>MLVLLHFEIRACSSKEKVRKKTEKKSRSAIGSICLFPSDTGGVCRVVLDCSLALTHWTRRALVRHIPRRRMTFLQAPVTFSKARPRPCRGFVSPHPEYTRNASRFSQRVPLERRRCRVHTVLRLELSGDAFDKFGDSCRETPAITATPGEQRESGSFRERYASRLPAWLLTRLESVGFHRYTPIQKAALDHFLGTDESAQGEERARDAVVFGETGSGKTLAYLIPLLATVKPTRSAVQGLVIVPTPELAVQVYRVARRLAVGYLATTAPASSSVPRRDRFLIGIALNEASVDRQRRFFRNAPPRILIGIADRIEALARSNKLRLHSVRMAVIDEVDVSVGEPAYRASLHALLNVYCMSRIEGRRTTVFVSATIPQYRHFMDYARQQGWMDGDIKILATKSSPMDAAPQVQAVHAATLRANAEETPASPNGLELALQRTNAPGVAQLPERIEHFYVICTESRKKLKALAFLLERERPSLTQVIIFCSESRNLDQIANYIHVQGLFTESEVAVLSTALPLRRRRLALERFRCGEVRALFSTDLASRGLDIPETSHVINFDLPETAEQYAHRVGRTGRLGRRGRAISIIVPGERFVLQRYSNRFRIDFTDWTQTSQS</sequence>
<evidence type="ECO:0000259" key="6">
    <source>
        <dbReference type="PROSITE" id="PS51194"/>
    </source>
</evidence>